<accession>A0A1C1D151</accession>
<dbReference type="Gene3D" id="4.10.240.10">
    <property type="entry name" value="Zn(2)-C6 fungal-type DNA-binding domain"/>
    <property type="match status" value="1"/>
</dbReference>
<keyword evidence="10" id="KW-1185">Reference proteome</keyword>
<dbReference type="VEuPathDB" id="FungiDB:CLCR_00783"/>
<evidence type="ECO:0000256" key="7">
    <source>
        <dbReference type="SAM" id="MobiDB-lite"/>
    </source>
</evidence>
<evidence type="ECO:0000256" key="6">
    <source>
        <dbReference type="ARBA" id="ARBA00023242"/>
    </source>
</evidence>
<dbReference type="OrthoDB" id="4060227at2759"/>
<dbReference type="PROSITE" id="PS00463">
    <property type="entry name" value="ZN2_CY6_FUNGAL_1"/>
    <property type="match status" value="1"/>
</dbReference>
<dbReference type="GO" id="GO:0006508">
    <property type="term" value="P:proteolysis"/>
    <property type="evidence" value="ECO:0007669"/>
    <property type="project" value="UniProtKB-KW"/>
</dbReference>
<comment type="caution">
    <text evidence="9">The sequence shown here is derived from an EMBL/GenBank/DDBJ whole genome shotgun (WGS) entry which is preliminary data.</text>
</comment>
<sequence>MEDDNSSKSRLPGLPKGLACLECRKQKVRCERQSGQHVCQRCRRTGIKCTSSGRRADVSSRDDHKWKAATARRINQLEAAMDNVLQRSRPAGFSGSCNSDDAQSMEDCEPNAAQVSTPVPPTGGQMRDSVPTTGPLQEREINAVPMQTLMEVTTPQDTPASGGRIEVEAAAQGRDLISTSELSPSHASDLFILFRDRMNRYLWGGVAFPHESLPPVRRSSRLLSTVVFTIASLHVPDKEAQFDMCYKEYVSLVAEAMIARHHNLDDIRALVLGAFWLPDLSWKLSGLAVRIATELNLHQAFHQPSSFEDETKFTNARLWYLLYVCDRHFSITHGRPPMLNGNSAIDKYDKFLASPLSTPGDKRLISQVDLFQTLDEAYHTFGADTTLPLEESNFQVLRQFTVKVEKWRLEWESRLGQCPFLPILLLLSSRLLVLDPLIDTYPSKGVALHYHLAKLQLNSLALRGMLLGASLSVDRMDAAHVAVASAMAALRLVLDEPCIRASIIGVPLFKHAMFTFSAVFLLKVSCQWNAALYIDQAQVLDLVQSVVDLTRSFSINRRHLVYHITKGLGEAVQRIRGKAIFSRDADTHQQNHSQSQHSAGLSASFIAAPLVASNGNGTSHPQQQQQQNQQNQQRMPSSYSPVDPHLADLFDEFAVADGLNIAANNWLSYVSMDAYSCPSANPQDTAAPMAWDMESGGHNNAAGGVDDAGASHQHFSWD</sequence>
<dbReference type="Pfam" id="PF00172">
    <property type="entry name" value="Zn_clus"/>
    <property type="match status" value="1"/>
</dbReference>
<name>A0A1C1D151_9EURO</name>
<dbReference type="GO" id="GO:0000976">
    <property type="term" value="F:transcription cis-regulatory region binding"/>
    <property type="evidence" value="ECO:0007669"/>
    <property type="project" value="TreeGrafter"/>
</dbReference>
<comment type="subcellular location">
    <subcellularLocation>
        <location evidence="1">Nucleus</location>
    </subcellularLocation>
</comment>
<dbReference type="GO" id="GO:0008270">
    <property type="term" value="F:zinc ion binding"/>
    <property type="evidence" value="ECO:0007669"/>
    <property type="project" value="InterPro"/>
</dbReference>
<dbReference type="eggNOG" id="ENOG502QW6D">
    <property type="taxonomic scope" value="Eukaryota"/>
</dbReference>
<reference evidence="10" key="1">
    <citation type="submission" date="2015-07" db="EMBL/GenBank/DDBJ databases">
        <authorList>
            <person name="Teixeira M.M."/>
            <person name="Souza R.C."/>
            <person name="Almeida L.G."/>
            <person name="Vicente V.A."/>
            <person name="de Hoog S."/>
            <person name="Bocca A.L."/>
            <person name="de Almeida S.R."/>
            <person name="Vasconcelos A.T."/>
            <person name="Felipe M.S."/>
        </authorList>
    </citation>
    <scope>NUCLEOTIDE SEQUENCE [LARGE SCALE GENOMIC DNA]</scope>
    <source>
        <strain evidence="10">KSF</strain>
    </source>
</reference>
<dbReference type="Pfam" id="PF04082">
    <property type="entry name" value="Fungal_trans"/>
    <property type="match status" value="1"/>
</dbReference>
<feature type="compositionally biased region" description="Low complexity" evidence="7">
    <location>
        <begin position="622"/>
        <end position="633"/>
    </location>
</feature>
<evidence type="ECO:0000256" key="5">
    <source>
        <dbReference type="ARBA" id="ARBA00023163"/>
    </source>
</evidence>
<evidence type="ECO:0000259" key="8">
    <source>
        <dbReference type="PROSITE" id="PS50048"/>
    </source>
</evidence>
<dbReference type="VEuPathDB" id="FungiDB:G647_01684"/>
<dbReference type="GO" id="GO:0006351">
    <property type="term" value="P:DNA-templated transcription"/>
    <property type="evidence" value="ECO:0007669"/>
    <property type="project" value="InterPro"/>
</dbReference>
<evidence type="ECO:0000256" key="2">
    <source>
        <dbReference type="ARBA" id="ARBA00022723"/>
    </source>
</evidence>
<evidence type="ECO:0000256" key="1">
    <source>
        <dbReference type="ARBA" id="ARBA00004123"/>
    </source>
</evidence>
<dbReference type="AlphaFoldDB" id="A0A1C1D151"/>
<keyword evidence="9" id="KW-0378">Hydrolase</keyword>
<keyword evidence="2" id="KW-0479">Metal-binding</keyword>
<organism evidence="9 10">
    <name type="scientific">Cladophialophora carrionii</name>
    <dbReference type="NCBI Taxonomy" id="86049"/>
    <lineage>
        <taxon>Eukaryota</taxon>
        <taxon>Fungi</taxon>
        <taxon>Dikarya</taxon>
        <taxon>Ascomycota</taxon>
        <taxon>Pezizomycotina</taxon>
        <taxon>Eurotiomycetes</taxon>
        <taxon>Chaetothyriomycetidae</taxon>
        <taxon>Chaetothyriales</taxon>
        <taxon>Herpotrichiellaceae</taxon>
        <taxon>Cladophialophora</taxon>
    </lineage>
</organism>
<dbReference type="Proteomes" id="UP000094526">
    <property type="component" value="Unassembled WGS sequence"/>
</dbReference>
<keyword evidence="4" id="KW-0238">DNA-binding</keyword>
<dbReference type="SMART" id="SM00906">
    <property type="entry name" value="Fungal_trans"/>
    <property type="match status" value="1"/>
</dbReference>
<keyword evidence="6" id="KW-0539">Nucleus</keyword>
<dbReference type="EMBL" id="LGRB01000004">
    <property type="protein sequence ID" value="OCT54421.1"/>
    <property type="molecule type" value="Genomic_DNA"/>
</dbReference>
<dbReference type="InterPro" id="IPR051089">
    <property type="entry name" value="prtT"/>
</dbReference>
<feature type="domain" description="Zn(2)-C6 fungal-type" evidence="8">
    <location>
        <begin position="19"/>
        <end position="51"/>
    </location>
</feature>
<keyword evidence="5" id="KW-0804">Transcription</keyword>
<dbReference type="InterPro" id="IPR007219">
    <property type="entry name" value="XnlR_reg_dom"/>
</dbReference>
<dbReference type="PANTHER" id="PTHR31845:SF17">
    <property type="entry name" value="ZN(II)2CYS6 TRANSCRIPTION FACTOR (EUROFUNG)"/>
    <property type="match status" value="1"/>
</dbReference>
<dbReference type="PANTHER" id="PTHR31845">
    <property type="entry name" value="FINGER DOMAIN PROTEIN, PUTATIVE-RELATED"/>
    <property type="match status" value="1"/>
</dbReference>
<evidence type="ECO:0000256" key="3">
    <source>
        <dbReference type="ARBA" id="ARBA00023015"/>
    </source>
</evidence>
<evidence type="ECO:0000313" key="9">
    <source>
        <dbReference type="EMBL" id="OCT54421.1"/>
    </source>
</evidence>
<keyword evidence="3" id="KW-0805">Transcription regulation</keyword>
<feature type="region of interest" description="Disordered" evidence="7">
    <location>
        <begin position="613"/>
        <end position="642"/>
    </location>
</feature>
<dbReference type="SUPFAM" id="SSF57701">
    <property type="entry name" value="Zn2/Cys6 DNA-binding domain"/>
    <property type="match status" value="1"/>
</dbReference>
<keyword evidence="9" id="KW-0645">Protease</keyword>
<proteinExistence type="predicted"/>
<dbReference type="CDD" id="cd00067">
    <property type="entry name" value="GAL4"/>
    <property type="match status" value="1"/>
</dbReference>
<dbReference type="InterPro" id="IPR001138">
    <property type="entry name" value="Zn2Cys6_DnaBD"/>
</dbReference>
<dbReference type="CDD" id="cd12148">
    <property type="entry name" value="fungal_TF_MHR"/>
    <property type="match status" value="1"/>
</dbReference>
<dbReference type="GO" id="GO:0000981">
    <property type="term" value="F:DNA-binding transcription factor activity, RNA polymerase II-specific"/>
    <property type="evidence" value="ECO:0007669"/>
    <property type="project" value="InterPro"/>
</dbReference>
<dbReference type="GO" id="GO:0008233">
    <property type="term" value="F:peptidase activity"/>
    <property type="evidence" value="ECO:0007669"/>
    <property type="project" value="UniProtKB-KW"/>
</dbReference>
<dbReference type="InterPro" id="IPR036864">
    <property type="entry name" value="Zn2-C6_fun-type_DNA-bd_sf"/>
</dbReference>
<evidence type="ECO:0000256" key="4">
    <source>
        <dbReference type="ARBA" id="ARBA00023125"/>
    </source>
</evidence>
<dbReference type="PROSITE" id="PS50048">
    <property type="entry name" value="ZN2_CY6_FUNGAL_2"/>
    <property type="match status" value="1"/>
</dbReference>
<evidence type="ECO:0000313" key="10">
    <source>
        <dbReference type="Proteomes" id="UP000094526"/>
    </source>
</evidence>
<gene>
    <name evidence="9" type="primary">prtT</name>
    <name evidence="9" type="ORF">CLCR_00783</name>
</gene>
<protein>
    <submittedName>
        <fullName evidence="9">Transcriptional activator of protease prtT</fullName>
    </submittedName>
</protein>
<dbReference type="GO" id="GO:0005634">
    <property type="term" value="C:nucleus"/>
    <property type="evidence" value="ECO:0007669"/>
    <property type="project" value="UniProtKB-SubCell"/>
</dbReference>
<feature type="region of interest" description="Disordered" evidence="7">
    <location>
        <begin position="112"/>
        <end position="133"/>
    </location>
</feature>